<dbReference type="Proteomes" id="UP000000852">
    <property type="component" value="Chromosome"/>
</dbReference>
<evidence type="ECO:0000256" key="1">
    <source>
        <dbReference type="ARBA" id="ARBA00022676"/>
    </source>
</evidence>
<evidence type="ECO:0000256" key="2">
    <source>
        <dbReference type="ARBA" id="ARBA00022679"/>
    </source>
</evidence>
<name>C6XYA5_PEDHD</name>
<dbReference type="STRING" id="485917.Phep_0146"/>
<dbReference type="PANTHER" id="PTHR11927:SF9">
    <property type="entry name" value="L-FUCOSYLTRANSFERASE"/>
    <property type="match status" value="1"/>
</dbReference>
<evidence type="ECO:0000313" key="3">
    <source>
        <dbReference type="EMBL" id="ACU02372.1"/>
    </source>
</evidence>
<gene>
    <name evidence="3" type="ordered locus">Phep_0146</name>
</gene>
<dbReference type="AlphaFoldDB" id="C6XYA5"/>
<dbReference type="CAZy" id="GT11">
    <property type="family name" value="Glycosyltransferase Family 11"/>
</dbReference>
<dbReference type="HOGENOM" id="CLU_043399_3_1_10"/>
<organism evidence="3 4">
    <name type="scientific">Pedobacter heparinus (strain ATCC 13125 / DSM 2366 / CIP 104194 / JCM 7457 / NBRC 12017 / NCIMB 9290 / NRRL B-14731 / HIM 762-3)</name>
    <dbReference type="NCBI Taxonomy" id="485917"/>
    <lineage>
        <taxon>Bacteria</taxon>
        <taxon>Pseudomonadati</taxon>
        <taxon>Bacteroidota</taxon>
        <taxon>Sphingobacteriia</taxon>
        <taxon>Sphingobacteriales</taxon>
        <taxon>Sphingobacteriaceae</taxon>
        <taxon>Pedobacter</taxon>
    </lineage>
</organism>
<dbReference type="PANTHER" id="PTHR11927">
    <property type="entry name" value="GALACTOSIDE 2-L-FUCOSYLTRANSFERASE"/>
    <property type="match status" value="1"/>
</dbReference>
<dbReference type="eggNOG" id="ENOG502ZC3Y">
    <property type="taxonomic scope" value="Bacteria"/>
</dbReference>
<dbReference type="GO" id="GO:0005975">
    <property type="term" value="P:carbohydrate metabolic process"/>
    <property type="evidence" value="ECO:0007669"/>
    <property type="project" value="InterPro"/>
</dbReference>
<dbReference type="OrthoDB" id="9794601at2"/>
<keyword evidence="4" id="KW-1185">Reference proteome</keyword>
<dbReference type="EMBL" id="CP001681">
    <property type="protein sequence ID" value="ACU02372.1"/>
    <property type="molecule type" value="Genomic_DNA"/>
</dbReference>
<dbReference type="KEGG" id="phe:Phep_0146"/>
<keyword evidence="1" id="KW-0328">Glycosyltransferase</keyword>
<keyword evidence="2 3" id="KW-0808">Transferase</keyword>
<dbReference type="InterPro" id="IPR002516">
    <property type="entry name" value="Glyco_trans_11"/>
</dbReference>
<dbReference type="CDD" id="cd11301">
    <property type="entry name" value="Fut1_Fut2_like"/>
    <property type="match status" value="1"/>
</dbReference>
<dbReference type="GO" id="GO:0008107">
    <property type="term" value="F:galactoside 2-alpha-L-fucosyltransferase activity"/>
    <property type="evidence" value="ECO:0007669"/>
    <property type="project" value="InterPro"/>
</dbReference>
<dbReference type="Pfam" id="PF01531">
    <property type="entry name" value="Glyco_transf_11"/>
    <property type="match status" value="1"/>
</dbReference>
<evidence type="ECO:0000313" key="4">
    <source>
        <dbReference type="Proteomes" id="UP000000852"/>
    </source>
</evidence>
<dbReference type="GO" id="GO:0016020">
    <property type="term" value="C:membrane"/>
    <property type="evidence" value="ECO:0007669"/>
    <property type="project" value="InterPro"/>
</dbReference>
<reference evidence="3 4" key="1">
    <citation type="journal article" date="2009" name="Stand. Genomic Sci.">
        <title>Complete genome sequence of Pedobacter heparinus type strain (HIM 762-3).</title>
        <authorList>
            <person name="Han C."/>
            <person name="Spring S."/>
            <person name="Lapidus A."/>
            <person name="Del Rio T.G."/>
            <person name="Tice H."/>
            <person name="Copeland A."/>
            <person name="Cheng J.F."/>
            <person name="Lucas S."/>
            <person name="Chen F."/>
            <person name="Nolan M."/>
            <person name="Bruce D."/>
            <person name="Goodwin L."/>
            <person name="Pitluck S."/>
            <person name="Ivanova N."/>
            <person name="Mavromatis K."/>
            <person name="Mikhailova N."/>
            <person name="Pati A."/>
            <person name="Chen A."/>
            <person name="Palaniappan K."/>
            <person name="Land M."/>
            <person name="Hauser L."/>
            <person name="Chang Y.J."/>
            <person name="Jeffries C.C."/>
            <person name="Saunders E."/>
            <person name="Chertkov O."/>
            <person name="Brettin T."/>
            <person name="Goker M."/>
            <person name="Rohde M."/>
            <person name="Bristow J."/>
            <person name="Eisen J.A."/>
            <person name="Markowitz V."/>
            <person name="Hugenholtz P."/>
            <person name="Kyrpides N.C."/>
            <person name="Klenk H.P."/>
            <person name="Detter J.C."/>
        </authorList>
    </citation>
    <scope>NUCLEOTIDE SEQUENCE [LARGE SCALE GENOMIC DNA]</scope>
    <source>
        <strain evidence="4">ATCC 13125 / DSM 2366 / CIP 104194 / JCM 7457 / NBRC 12017 / NCIMB 9290 / NRRL B-14731 / HIM 762-3</strain>
    </source>
</reference>
<proteinExistence type="predicted"/>
<sequence>MKIIRFLGGLGNQMFQYAFYKSLQHRFPHVKADLQGYQEYTLHNGFELEHIFNIKVNSVSSFTSDLFYNKKWLYRKLRRILNLRNTYIEEKKLFSFDPSLLNNPKSAYYWGYWQNFQYFEHIADDLRKDFQFRAPLSAQNQEVLDQTKLSNSISLHIRRGDYIKDPLLGGLCGPEYYQTAINYITSKVNAARFFIFSDDIDWCIANLKLQDCSFISWNKGTSSYIDMQLMSSCKHHIVANSSFSWWAAWLNPNPDKIVIAPEKWTNDKDINVRMSFPQGWISL</sequence>
<dbReference type="RefSeq" id="WP_012780325.1">
    <property type="nucleotide sequence ID" value="NC_013061.1"/>
</dbReference>
<protein>
    <submittedName>
        <fullName evidence="3">Glycosyl transferase family 11</fullName>
    </submittedName>
</protein>
<accession>C6XYA5</accession>